<keyword evidence="3" id="KW-1185">Reference proteome</keyword>
<proteinExistence type="predicted"/>
<organism evidence="2 3">
    <name type="scientific">Methylophaga muralis</name>
    <dbReference type="NCBI Taxonomy" id="291169"/>
    <lineage>
        <taxon>Bacteria</taxon>
        <taxon>Pseudomonadati</taxon>
        <taxon>Pseudomonadota</taxon>
        <taxon>Gammaproteobacteria</taxon>
        <taxon>Thiotrichales</taxon>
        <taxon>Piscirickettsiaceae</taxon>
        <taxon>Methylophaga</taxon>
    </lineage>
</organism>
<dbReference type="EMBL" id="MCRI01000052">
    <property type="protein sequence ID" value="ODN65582.1"/>
    <property type="molecule type" value="Genomic_DNA"/>
</dbReference>
<dbReference type="STRING" id="291169.A9E74_02648"/>
<evidence type="ECO:0000313" key="2">
    <source>
        <dbReference type="EMBL" id="ODN65582.1"/>
    </source>
</evidence>
<reference evidence="2 3" key="1">
    <citation type="submission" date="2016-07" db="EMBL/GenBank/DDBJ databases">
        <title>Draft Genome Sequence of Methylophaga muralis Bur 1.</title>
        <authorList>
            <person name="Vasilenko O.V."/>
            <person name="Doronina N.V."/>
            <person name="Shmareva M.N."/>
            <person name="Tarlachkov S.V."/>
            <person name="Mustakhimov I."/>
            <person name="Trotsenko Y.A."/>
        </authorList>
    </citation>
    <scope>NUCLEOTIDE SEQUENCE [LARGE SCALE GENOMIC DNA]</scope>
    <source>
        <strain evidence="2 3">Bur 1</strain>
    </source>
</reference>
<evidence type="ECO:0000256" key="1">
    <source>
        <dbReference type="SAM" id="MobiDB-lite"/>
    </source>
</evidence>
<sequence>MIINNVVNQQNLSQSSQKLNSNMYNDPVSFADIMHAQTEQAKQTHAIDSKDRDQADFTNMTRQEMFDWMNSQIRSGKMTLDESSPLLIMTMKISVETGQSVDMATDSSPINSRTSSFGN</sequence>
<dbReference type="Proteomes" id="UP000094379">
    <property type="component" value="Unassembled WGS sequence"/>
</dbReference>
<dbReference type="AlphaFoldDB" id="A0A1E3GNF5"/>
<evidence type="ECO:0000313" key="3">
    <source>
        <dbReference type="Proteomes" id="UP000094379"/>
    </source>
</evidence>
<protein>
    <submittedName>
        <fullName evidence="2">Uncharacterized protein</fullName>
    </submittedName>
</protein>
<name>A0A1E3GNF5_9GAMM</name>
<feature type="region of interest" description="Disordered" evidence="1">
    <location>
        <begin position="100"/>
        <end position="119"/>
    </location>
</feature>
<gene>
    <name evidence="2" type="ORF">A9E74_02648</name>
</gene>
<accession>A0A1E3GNF5</accession>
<comment type="caution">
    <text evidence="2">The sequence shown here is derived from an EMBL/GenBank/DDBJ whole genome shotgun (WGS) entry which is preliminary data.</text>
</comment>
<dbReference type="RefSeq" id="WP_141696819.1">
    <property type="nucleotide sequence ID" value="NZ_MCRI01000052.1"/>
</dbReference>